<evidence type="ECO:0000313" key="5">
    <source>
        <dbReference type="EMBL" id="TZE81144.1"/>
    </source>
</evidence>
<evidence type="ECO:0000256" key="1">
    <source>
        <dbReference type="ARBA" id="ARBA00023015"/>
    </source>
</evidence>
<protein>
    <submittedName>
        <fullName evidence="5">LacI family transcriptional regulator</fullName>
    </submittedName>
</protein>
<dbReference type="GO" id="GO:0003700">
    <property type="term" value="F:DNA-binding transcription factor activity"/>
    <property type="evidence" value="ECO:0007669"/>
    <property type="project" value="TreeGrafter"/>
</dbReference>
<dbReference type="Gene3D" id="3.40.50.2300">
    <property type="match status" value="2"/>
</dbReference>
<name>A0A5D8QAI4_9THEO</name>
<proteinExistence type="predicted"/>
<accession>A0A5D8QAI4</accession>
<keyword evidence="1" id="KW-0805">Transcription regulation</keyword>
<dbReference type="InterPro" id="IPR046335">
    <property type="entry name" value="LacI/GalR-like_sensor"/>
</dbReference>
<sequence>MVASYLYSRGYRKIAFEGIDENNIFAIDRYRGYLKFIHEIGSQPLTPDKFYNTADAIICLDNMYAFKVLQNCKQLVKNIPEDIGIITFDDYPLAEYLEPTITNIDIDPFTLGIEVDKEILRKVKEKDGLLAFYTISSRTFCFIQHVVYTKKNCINSISIPIFRHTKACSHMSHFR</sequence>
<keyword evidence="2" id="KW-0238">DNA-binding</keyword>
<dbReference type="SUPFAM" id="SSF53822">
    <property type="entry name" value="Periplasmic binding protein-like I"/>
    <property type="match status" value="1"/>
</dbReference>
<reference evidence="5 6" key="1">
    <citation type="submission" date="2019-08" db="EMBL/GenBank/DDBJ databases">
        <title>Calorimonas adulescens gen. nov., sp. nov., an anaerobic thermophilic bacterium from Sakhalin hot spring.</title>
        <authorList>
            <person name="Khomyakova M.A."/>
            <person name="Merkel A.Y."/>
            <person name="Novikov A."/>
            <person name="Bonch-Osmolovskaya E.A."/>
            <person name="Slobodkin A.I."/>
        </authorList>
    </citation>
    <scope>NUCLEOTIDE SEQUENCE [LARGE SCALE GENOMIC DNA]</scope>
    <source>
        <strain evidence="5 6">A05MB</strain>
    </source>
</reference>
<evidence type="ECO:0000313" key="6">
    <source>
        <dbReference type="Proteomes" id="UP000322976"/>
    </source>
</evidence>
<dbReference type="Pfam" id="PF13377">
    <property type="entry name" value="Peripla_BP_3"/>
    <property type="match status" value="1"/>
</dbReference>
<feature type="domain" description="Transcriptional regulator LacI/GalR-like sensor" evidence="4">
    <location>
        <begin position="4"/>
        <end position="114"/>
    </location>
</feature>
<dbReference type="PANTHER" id="PTHR30146">
    <property type="entry name" value="LACI-RELATED TRANSCRIPTIONAL REPRESSOR"/>
    <property type="match status" value="1"/>
</dbReference>
<keyword evidence="6" id="KW-1185">Reference proteome</keyword>
<comment type="caution">
    <text evidence="5">The sequence shown here is derived from an EMBL/GenBank/DDBJ whole genome shotgun (WGS) entry which is preliminary data.</text>
</comment>
<keyword evidence="3" id="KW-0804">Transcription</keyword>
<dbReference type="AlphaFoldDB" id="A0A5D8QAI4"/>
<gene>
    <name evidence="5" type="ORF">FWJ32_10400</name>
</gene>
<evidence type="ECO:0000256" key="3">
    <source>
        <dbReference type="ARBA" id="ARBA00023163"/>
    </source>
</evidence>
<dbReference type="GO" id="GO:0000976">
    <property type="term" value="F:transcription cis-regulatory region binding"/>
    <property type="evidence" value="ECO:0007669"/>
    <property type="project" value="TreeGrafter"/>
</dbReference>
<evidence type="ECO:0000259" key="4">
    <source>
        <dbReference type="Pfam" id="PF13377"/>
    </source>
</evidence>
<dbReference type="InterPro" id="IPR028082">
    <property type="entry name" value="Peripla_BP_I"/>
</dbReference>
<dbReference type="EMBL" id="VTPS01000017">
    <property type="protein sequence ID" value="TZE81144.1"/>
    <property type="molecule type" value="Genomic_DNA"/>
</dbReference>
<organism evidence="5 6">
    <name type="scientific">Calorimonas adulescens</name>
    <dbReference type="NCBI Taxonomy" id="2606906"/>
    <lineage>
        <taxon>Bacteria</taxon>
        <taxon>Bacillati</taxon>
        <taxon>Bacillota</taxon>
        <taxon>Clostridia</taxon>
        <taxon>Thermoanaerobacterales</taxon>
        <taxon>Thermoanaerobacteraceae</taxon>
        <taxon>Calorimonas</taxon>
    </lineage>
</organism>
<evidence type="ECO:0000256" key="2">
    <source>
        <dbReference type="ARBA" id="ARBA00023125"/>
    </source>
</evidence>
<dbReference type="PANTHER" id="PTHR30146:SF109">
    <property type="entry name" value="HTH-TYPE TRANSCRIPTIONAL REGULATOR GALS"/>
    <property type="match status" value="1"/>
</dbReference>
<dbReference type="Proteomes" id="UP000322976">
    <property type="component" value="Unassembled WGS sequence"/>
</dbReference>